<dbReference type="SMART" id="SM00879">
    <property type="entry name" value="Brix"/>
    <property type="match status" value="1"/>
</dbReference>
<name>F1KZS0_ASCSU</name>
<dbReference type="InterPro" id="IPR007109">
    <property type="entry name" value="Brix"/>
</dbReference>
<evidence type="ECO:0000313" key="4">
    <source>
        <dbReference type="EMBL" id="ADY43374.1"/>
    </source>
</evidence>
<dbReference type="EMBL" id="JI168697">
    <property type="protein sequence ID" value="ADY43374.1"/>
    <property type="molecule type" value="mRNA"/>
</dbReference>
<evidence type="ECO:0000256" key="2">
    <source>
        <dbReference type="SAM" id="MobiDB-lite"/>
    </source>
</evidence>
<dbReference type="GO" id="GO:0006364">
    <property type="term" value="P:rRNA processing"/>
    <property type="evidence" value="ECO:0007669"/>
    <property type="project" value="InterPro"/>
</dbReference>
<dbReference type="PANTHER" id="PTHR12661:SF5">
    <property type="entry name" value="SUPPRESSOR OF SWI4 1 HOMOLOG"/>
    <property type="match status" value="1"/>
</dbReference>
<feature type="compositionally biased region" description="Basic residues" evidence="2">
    <location>
        <begin position="22"/>
        <end position="35"/>
    </location>
</feature>
<dbReference type="InterPro" id="IPR045112">
    <property type="entry name" value="PPAN-like"/>
</dbReference>
<evidence type="ECO:0000259" key="3">
    <source>
        <dbReference type="PROSITE" id="PS50833"/>
    </source>
</evidence>
<feature type="region of interest" description="Disordered" evidence="2">
    <location>
        <begin position="426"/>
        <end position="475"/>
    </location>
</feature>
<sequence>MSKRKHGRSGRRTRATFPSDSHRRKVRRGHSKRHGNREEMRAEKAAEKREVNMLRGTMKGDDEAKKLAAQPHSFVIHRGKVGRYVRQLERDLRSIMEPFTASKLKEMKRNNLKDFLLNGAVLGMTHLLILTRGEQSITLRIIHSSQGPTLSFKILRYSLARDVVSSQRRPLHFQQQFINPPLVVMNGLVSCQKKHIQLAQTMFRNMFPSINVDEVKLSKIRRCVLINYDAQSDVFELRHYAIKTVPAGLSRAAKKIVQGRVPDLSRYKDISDYFLNPGQISESEFEEEEKEVELSQDLVSRGCKAGQLTHVRLVELGPRLTMVLMKVEDGVNEGEVLYHSYMQKTANELMELRRNISKKKKVKERQQKENEHRVIRRLKAIAEKKAAAEAAISEEKQRIINRQRAVTGEGDDGREEQQANLLHKKRLSHGGGEGQNQSAEPPSKKRRRSGGTVHEPEMSKRMRSGEARGDLKAKKVHFAQRVATVV</sequence>
<evidence type="ECO:0000256" key="1">
    <source>
        <dbReference type="SAM" id="Coils"/>
    </source>
</evidence>
<dbReference type="GO" id="GO:0019843">
    <property type="term" value="F:rRNA binding"/>
    <property type="evidence" value="ECO:0007669"/>
    <property type="project" value="InterPro"/>
</dbReference>
<dbReference type="GO" id="GO:0000027">
    <property type="term" value="P:ribosomal large subunit assembly"/>
    <property type="evidence" value="ECO:0007669"/>
    <property type="project" value="TreeGrafter"/>
</dbReference>
<protein>
    <submittedName>
        <fullName evidence="4">Suppressor of SWI4 1</fullName>
    </submittedName>
</protein>
<feature type="compositionally biased region" description="Basic and acidic residues" evidence="2">
    <location>
        <begin position="36"/>
        <end position="46"/>
    </location>
</feature>
<keyword evidence="1" id="KW-0175">Coiled coil</keyword>
<proteinExistence type="evidence at transcript level"/>
<feature type="region of interest" description="Disordered" evidence="2">
    <location>
        <begin position="1"/>
        <end position="46"/>
    </location>
</feature>
<dbReference type="Pfam" id="PF04427">
    <property type="entry name" value="Brix"/>
    <property type="match status" value="1"/>
</dbReference>
<dbReference type="PROSITE" id="PS50833">
    <property type="entry name" value="BRIX"/>
    <property type="match status" value="1"/>
</dbReference>
<feature type="compositionally biased region" description="Basic residues" evidence="2">
    <location>
        <begin position="1"/>
        <end position="14"/>
    </location>
</feature>
<feature type="coiled-coil region" evidence="1">
    <location>
        <begin position="342"/>
        <end position="398"/>
    </location>
</feature>
<feature type="domain" description="Brix" evidence="3">
    <location>
        <begin position="71"/>
        <end position="333"/>
    </location>
</feature>
<dbReference type="GO" id="GO:0030687">
    <property type="term" value="C:preribosome, large subunit precursor"/>
    <property type="evidence" value="ECO:0007669"/>
    <property type="project" value="TreeGrafter"/>
</dbReference>
<dbReference type="PANTHER" id="PTHR12661">
    <property type="entry name" value="PETER PAN-RELATED"/>
    <property type="match status" value="1"/>
</dbReference>
<feature type="compositionally biased region" description="Basic and acidic residues" evidence="2">
    <location>
        <begin position="454"/>
        <end position="473"/>
    </location>
</feature>
<accession>F1KZS0</accession>
<organism evidence="4">
    <name type="scientific">Ascaris suum</name>
    <name type="common">Pig roundworm</name>
    <name type="synonym">Ascaris lumbricoides</name>
    <dbReference type="NCBI Taxonomy" id="6253"/>
    <lineage>
        <taxon>Eukaryota</taxon>
        <taxon>Metazoa</taxon>
        <taxon>Ecdysozoa</taxon>
        <taxon>Nematoda</taxon>
        <taxon>Chromadorea</taxon>
        <taxon>Rhabditida</taxon>
        <taxon>Spirurina</taxon>
        <taxon>Ascaridomorpha</taxon>
        <taxon>Ascaridoidea</taxon>
        <taxon>Ascarididae</taxon>
        <taxon>Ascaris</taxon>
    </lineage>
</organism>
<reference evidence="4" key="1">
    <citation type="journal article" date="2011" name="Genome Res.">
        <title>Deep small RNA sequencing from the nematode Ascaris reveals conservation, functional diversification, and novel developmental profiles.</title>
        <authorList>
            <person name="Wang J."/>
            <person name="Czech B."/>
            <person name="Crunk A."/>
            <person name="Wallace A."/>
            <person name="Mitreva M."/>
            <person name="Hannon G.J."/>
            <person name="Davis R.E."/>
        </authorList>
    </citation>
    <scope>NUCLEOTIDE SEQUENCE</scope>
</reference>
<dbReference type="AlphaFoldDB" id="F1KZS0"/>